<comment type="caution">
    <text evidence="15">The sequence shown here is derived from an EMBL/GenBank/DDBJ whole genome shotgun (WGS) entry which is preliminary data.</text>
</comment>
<accession>A0A9P9J6B7</accession>
<reference evidence="15" key="1">
    <citation type="journal article" date="2021" name="Nat. Commun.">
        <title>Genetic determinants of endophytism in the Arabidopsis root mycobiome.</title>
        <authorList>
            <person name="Mesny F."/>
            <person name="Miyauchi S."/>
            <person name="Thiergart T."/>
            <person name="Pickel B."/>
            <person name="Atanasova L."/>
            <person name="Karlsson M."/>
            <person name="Huettel B."/>
            <person name="Barry K.W."/>
            <person name="Haridas S."/>
            <person name="Chen C."/>
            <person name="Bauer D."/>
            <person name="Andreopoulos W."/>
            <person name="Pangilinan J."/>
            <person name="LaButti K."/>
            <person name="Riley R."/>
            <person name="Lipzen A."/>
            <person name="Clum A."/>
            <person name="Drula E."/>
            <person name="Henrissat B."/>
            <person name="Kohler A."/>
            <person name="Grigoriev I.V."/>
            <person name="Martin F.M."/>
            <person name="Hacquard S."/>
        </authorList>
    </citation>
    <scope>NUCLEOTIDE SEQUENCE</scope>
    <source>
        <strain evidence="15">MPI-CAGE-AT-0147</strain>
    </source>
</reference>
<dbReference type="InterPro" id="IPR020846">
    <property type="entry name" value="MFS_dom"/>
</dbReference>
<evidence type="ECO:0000256" key="5">
    <source>
        <dbReference type="ARBA" id="ARBA00022989"/>
    </source>
</evidence>
<proteinExistence type="inferred from homology"/>
<feature type="transmembrane region" description="Helical" evidence="13">
    <location>
        <begin position="232"/>
        <end position="255"/>
    </location>
</feature>
<evidence type="ECO:0000256" key="3">
    <source>
        <dbReference type="ARBA" id="ARBA00022448"/>
    </source>
</evidence>
<dbReference type="PROSITE" id="PS50850">
    <property type="entry name" value="MFS"/>
    <property type="match status" value="2"/>
</dbReference>
<dbReference type="AlphaFoldDB" id="A0A9P9J6B7"/>
<evidence type="ECO:0000256" key="7">
    <source>
        <dbReference type="ARBA" id="ARBA00023180"/>
    </source>
</evidence>
<dbReference type="Proteomes" id="UP000738349">
    <property type="component" value="Unassembled WGS sequence"/>
</dbReference>
<evidence type="ECO:0000256" key="4">
    <source>
        <dbReference type="ARBA" id="ARBA00022692"/>
    </source>
</evidence>
<keyword evidence="4 13" id="KW-0812">Transmembrane</keyword>
<dbReference type="Gene3D" id="1.20.1720.10">
    <property type="entry name" value="Multidrug resistance protein D"/>
    <property type="match status" value="1"/>
</dbReference>
<feature type="transmembrane region" description="Helical" evidence="13">
    <location>
        <begin position="342"/>
        <end position="366"/>
    </location>
</feature>
<evidence type="ECO:0000256" key="9">
    <source>
        <dbReference type="ARBA" id="ARBA00057269"/>
    </source>
</evidence>
<feature type="transmembrane region" description="Helical" evidence="13">
    <location>
        <begin position="276"/>
        <end position="296"/>
    </location>
</feature>
<feature type="transmembrane region" description="Helical" evidence="13">
    <location>
        <begin position="302"/>
        <end position="321"/>
    </location>
</feature>
<feature type="transmembrane region" description="Helical" evidence="13">
    <location>
        <begin position="859"/>
        <end position="879"/>
    </location>
</feature>
<dbReference type="EMBL" id="JAGMUV010000006">
    <property type="protein sequence ID" value="KAH7152802.1"/>
    <property type="molecule type" value="Genomic_DNA"/>
</dbReference>
<feature type="transmembrane region" description="Helical" evidence="13">
    <location>
        <begin position="1023"/>
        <end position="1042"/>
    </location>
</feature>
<evidence type="ECO:0000256" key="8">
    <source>
        <dbReference type="ARBA" id="ARBA00037968"/>
    </source>
</evidence>
<evidence type="ECO:0000256" key="6">
    <source>
        <dbReference type="ARBA" id="ARBA00023136"/>
    </source>
</evidence>
<feature type="transmembrane region" description="Helical" evidence="13">
    <location>
        <begin position="436"/>
        <end position="457"/>
    </location>
</feature>
<dbReference type="CDD" id="cd17502">
    <property type="entry name" value="MFS_Azr1_MDR_like"/>
    <property type="match status" value="1"/>
</dbReference>
<evidence type="ECO:0000259" key="14">
    <source>
        <dbReference type="PROSITE" id="PS50850"/>
    </source>
</evidence>
<evidence type="ECO:0000313" key="15">
    <source>
        <dbReference type="EMBL" id="KAH7152802.1"/>
    </source>
</evidence>
<dbReference type="FunFam" id="1.20.1250.20:FF:000196">
    <property type="entry name" value="MFS toxin efflux pump (AflT)"/>
    <property type="match status" value="1"/>
</dbReference>
<evidence type="ECO:0000256" key="1">
    <source>
        <dbReference type="ARBA" id="ARBA00004128"/>
    </source>
</evidence>
<dbReference type="PANTHER" id="PTHR23501">
    <property type="entry name" value="MAJOR FACILITATOR SUPERFAMILY"/>
    <property type="match status" value="1"/>
</dbReference>
<name>A0A9P9J6B7_9HYPO</name>
<comment type="function">
    <text evidence="9">Efflux pump; part of the gene cluster that mediates the biosynthesis of dothistromin (DOTH), a polyketide toxin very similar in structure to the aflatoxin precursor, versicolorin B. One function of dotC may be to transport early-stage dothistromin biosynthetic intermediates from the cytoplasm into vacuoles, thereby affecting the rate of dothistromin production.</text>
</comment>
<dbReference type="Pfam" id="PF07690">
    <property type="entry name" value="MFS_1"/>
    <property type="match status" value="2"/>
</dbReference>
<feature type="domain" description="Major facilitator superfamily (MFS) profile" evidence="14">
    <location>
        <begin position="82"/>
        <end position="572"/>
    </location>
</feature>
<sequence length="1168" mass="127238">MAETTTLKVAIEPQQEQTKDAIPPRDQVGRSAISETDILPQFLIPASRDPNSNGTAVASDSPEDSVSTPPGPKRSRTQTAIIMTSLCASVFLSALEITIVSTALPTIAAHFGSDSGYTWIGTSYVLAHTASTPSWGKFSDIWGRKPILLIANAIFFTGSLICALVNDLEVFIAGRAVQGLGAAGMGAMVNICISDMFSQRDRGLYYGLTSIVWAVASGIGPVLGGALTDEVSWRWCFWINLPITAAVFIVLIFTLKLPSPQTPIWAGLKAIDWPGGFLIIGGTLMLLIGLYLGGVYEPWNSAPVVCLLVFGIITGGLFVLNEWKVAEYPVIPVHLFHSWSSAAAYAVCLFHAFVFMGVAYYLPLYFQAVLLASPLRSGLYLLPFILSITITAAITGAYIQLTGKYLPAVHVGLMIMTLGTGLFIDMDLDVNWTKLIAFQVVSGIGVGMNFEGPLLAVQAVVPTQDVAAATTAMSFVRSISTAISVVIGGVLFQNEIKGKTRMLVEGLGQETAKFFDGASASAHVDIIKTLPQDAQLVVRKAFFQSLDKLWIMYTAFSAVGLFLGFFIRAHHLSKQHEVAKLGLEKKSESRPTENGVLDGASNVQDHQLEEMVGGNGSPARQASGPICAEGSRWSKNEHDGLVATEDEIFGESEVAGRDDSSQPLLRNHKVVARQRPHHQERDNNVLAERRVLRKIDRAIIPLLFVTYMLNFMDKIILSSAAVFGLRKDTNLKGQEYSWVGSIFYVGYLAWTYPTTILIARLPTGKYLTANTLFWGTAVTLTAACYNFEGLMVTRFFLGVAEATITPGFMFLTSTWYTRDEMPTRVGIWFAGNSVGGLVASLFAFGIGHLDKGNISPWRWMYIILGITTLLWAIPMFFFLPDNISNAKFLTAEERQIAAERTLTAGTGNTENTHWKWIQVRECLVDPKTWLIFGIELLTQIPNGGSQSFANIVVKSFGFTSLQSTLINIPYSLLSAAIIAGSGHLAGRFRTLNCILIITVILPCLIGSAVIYNRENVPHGVHLFAYFLLSSGSAAMPLNMALVQSNYRGVTKKMTMTALLFLAYCSGNMAGPHFFRKEEDPLYETAFKAILISYSLAIVCALILRFYLQVLNATRTQVEGVLGSAGSAGEVGQEHIDGGSGGTYGTTTHLSINDEDATDWQKFGFRYRL</sequence>
<dbReference type="FunFam" id="1.20.1720.10:FF:000014">
    <property type="entry name" value="MFS drug transporter, putative"/>
    <property type="match status" value="1"/>
</dbReference>
<evidence type="ECO:0000256" key="12">
    <source>
        <dbReference type="SAM" id="MobiDB-lite"/>
    </source>
</evidence>
<feature type="transmembrane region" description="Helical" evidence="13">
    <location>
        <begin position="794"/>
        <end position="813"/>
    </location>
</feature>
<keyword evidence="3" id="KW-0813">Transport</keyword>
<evidence type="ECO:0000256" key="10">
    <source>
        <dbReference type="ARBA" id="ARBA00069956"/>
    </source>
</evidence>
<feature type="transmembrane region" description="Helical" evidence="13">
    <location>
        <begin position="469"/>
        <end position="492"/>
    </location>
</feature>
<dbReference type="SUPFAM" id="SSF103473">
    <property type="entry name" value="MFS general substrate transporter"/>
    <property type="match status" value="2"/>
</dbReference>
<dbReference type="GO" id="GO:0005774">
    <property type="term" value="C:vacuolar membrane"/>
    <property type="evidence" value="ECO:0007669"/>
    <property type="project" value="UniProtKB-SubCell"/>
</dbReference>
<feature type="transmembrane region" description="Helical" evidence="13">
    <location>
        <begin position="1086"/>
        <end position="1107"/>
    </location>
</feature>
<feature type="domain" description="Major facilitator superfamily (MFS) profile" evidence="14">
    <location>
        <begin position="699"/>
        <end position="1111"/>
    </location>
</feature>
<feature type="transmembrane region" description="Helical" evidence="13">
    <location>
        <begin position="549"/>
        <end position="567"/>
    </location>
</feature>
<dbReference type="PANTHER" id="PTHR23501:SF102">
    <property type="entry name" value="DRUG TRANSPORTER, PUTATIVE (AFU_ORTHOLOGUE AFUA_3G08530)-RELATED"/>
    <property type="match status" value="1"/>
</dbReference>
<feature type="transmembrane region" description="Helical" evidence="13">
    <location>
        <begin position="736"/>
        <end position="759"/>
    </location>
</feature>
<feature type="transmembrane region" description="Helical" evidence="13">
    <location>
        <begin position="405"/>
        <end position="424"/>
    </location>
</feature>
<keyword evidence="7" id="KW-0325">Glycoprotein</keyword>
<feature type="transmembrane region" description="Helical" evidence="13">
    <location>
        <begin position="172"/>
        <end position="193"/>
    </location>
</feature>
<keyword evidence="16" id="KW-1185">Reference proteome</keyword>
<comment type="similarity">
    <text evidence="8">Belongs to the major facilitator superfamily. Allantoate permease family.</text>
</comment>
<feature type="transmembrane region" description="Helical" evidence="13">
    <location>
        <begin position="147"/>
        <end position="166"/>
    </location>
</feature>
<feature type="compositionally biased region" description="Polar residues" evidence="12">
    <location>
        <begin position="49"/>
        <end position="68"/>
    </location>
</feature>
<dbReference type="GO" id="GO:0005886">
    <property type="term" value="C:plasma membrane"/>
    <property type="evidence" value="ECO:0007669"/>
    <property type="project" value="TreeGrafter"/>
</dbReference>
<evidence type="ECO:0000256" key="11">
    <source>
        <dbReference type="ARBA" id="ARBA00083178"/>
    </source>
</evidence>
<feature type="transmembrane region" description="Helical" evidence="13">
    <location>
        <begin position="699"/>
        <end position="724"/>
    </location>
</feature>
<feature type="transmembrane region" description="Helical" evidence="13">
    <location>
        <begin position="378"/>
        <end position="398"/>
    </location>
</feature>
<feature type="transmembrane region" description="Helical" evidence="13">
    <location>
        <begin position="825"/>
        <end position="847"/>
    </location>
</feature>
<evidence type="ECO:0000256" key="2">
    <source>
        <dbReference type="ARBA" id="ARBA00007520"/>
    </source>
</evidence>
<evidence type="ECO:0000313" key="16">
    <source>
        <dbReference type="Proteomes" id="UP000738349"/>
    </source>
</evidence>
<evidence type="ECO:0000256" key="13">
    <source>
        <dbReference type="SAM" id="Phobius"/>
    </source>
</evidence>
<dbReference type="FunFam" id="1.20.1250.20:FF:000064">
    <property type="entry name" value="MFS allantoate transporter"/>
    <property type="match status" value="1"/>
</dbReference>
<keyword evidence="6 13" id="KW-0472">Membrane</keyword>
<dbReference type="PRINTS" id="PR01036">
    <property type="entry name" value="TCRTETB"/>
</dbReference>
<feature type="region of interest" description="Disordered" evidence="12">
    <location>
        <begin position="1"/>
        <end position="31"/>
    </location>
</feature>
<keyword evidence="5 13" id="KW-1133">Transmembrane helix</keyword>
<dbReference type="GO" id="GO:0022857">
    <property type="term" value="F:transmembrane transporter activity"/>
    <property type="evidence" value="ECO:0007669"/>
    <property type="project" value="InterPro"/>
</dbReference>
<feature type="transmembrane region" description="Helical" evidence="13">
    <location>
        <begin position="991"/>
        <end position="1011"/>
    </location>
</feature>
<feature type="transmembrane region" description="Helical" evidence="13">
    <location>
        <begin position="80"/>
        <end position="104"/>
    </location>
</feature>
<gene>
    <name evidence="15" type="ORF">EDB81DRAFT_855341</name>
</gene>
<feature type="transmembrane region" description="Helical" evidence="13">
    <location>
        <begin position="1054"/>
        <end position="1074"/>
    </location>
</feature>
<dbReference type="InterPro" id="IPR011701">
    <property type="entry name" value="MFS"/>
</dbReference>
<organism evidence="15 16">
    <name type="scientific">Dactylonectria macrodidyma</name>
    <dbReference type="NCBI Taxonomy" id="307937"/>
    <lineage>
        <taxon>Eukaryota</taxon>
        <taxon>Fungi</taxon>
        <taxon>Dikarya</taxon>
        <taxon>Ascomycota</taxon>
        <taxon>Pezizomycotina</taxon>
        <taxon>Sordariomycetes</taxon>
        <taxon>Hypocreomycetidae</taxon>
        <taxon>Hypocreales</taxon>
        <taxon>Nectriaceae</taxon>
        <taxon>Dactylonectria</taxon>
    </lineage>
</organism>
<comment type="subcellular location">
    <subcellularLocation>
        <location evidence="1">Vacuole membrane</location>
        <topology evidence="1">Multi-pass membrane protein</topology>
    </subcellularLocation>
</comment>
<dbReference type="InterPro" id="IPR036259">
    <property type="entry name" value="MFS_trans_sf"/>
</dbReference>
<feature type="transmembrane region" description="Helical" evidence="13">
    <location>
        <begin position="205"/>
        <end position="226"/>
    </location>
</feature>
<protein>
    <recommendedName>
        <fullName evidence="10">Efflux pump dotC</fullName>
    </recommendedName>
    <alternativeName>
        <fullName evidence="11">Dothistromin biosynthesis protein C</fullName>
    </alternativeName>
</protein>
<feature type="region of interest" description="Disordered" evidence="12">
    <location>
        <begin position="43"/>
        <end position="75"/>
    </location>
</feature>
<dbReference type="Gene3D" id="1.20.1250.20">
    <property type="entry name" value="MFS general substrate transporter like domains"/>
    <property type="match status" value="3"/>
</dbReference>
<comment type="similarity">
    <text evidence="2">Belongs to the major facilitator superfamily. TCR/Tet family.</text>
</comment>
<dbReference type="OrthoDB" id="10021397at2759"/>